<dbReference type="SUPFAM" id="SSF47413">
    <property type="entry name" value="lambda repressor-like DNA-binding domains"/>
    <property type="match status" value="1"/>
</dbReference>
<comment type="caution">
    <text evidence="1">The sequence shown here is derived from an EMBL/GenBank/DDBJ whole genome shotgun (WGS) entry which is preliminary data.</text>
</comment>
<name>A0ABW3I7P8_9PAST</name>
<protein>
    <submittedName>
        <fullName evidence="1">Transcriptional regulator</fullName>
    </submittedName>
</protein>
<dbReference type="Gene3D" id="1.10.260.40">
    <property type="entry name" value="lambda repressor-like DNA-binding domains"/>
    <property type="match status" value="1"/>
</dbReference>
<dbReference type="InterPro" id="IPR031856">
    <property type="entry name" value="YdaS_toxin-like"/>
</dbReference>
<proteinExistence type="predicted"/>
<dbReference type="Proteomes" id="UP001596996">
    <property type="component" value="Unassembled WGS sequence"/>
</dbReference>
<dbReference type="InterPro" id="IPR010982">
    <property type="entry name" value="Lambda_DNA-bd_dom_sf"/>
</dbReference>
<keyword evidence="2" id="KW-1185">Reference proteome</keyword>
<organism evidence="1 2">
    <name type="scientific">Seminibacterium arietis</name>
    <dbReference type="NCBI Taxonomy" id="1173502"/>
    <lineage>
        <taxon>Bacteria</taxon>
        <taxon>Pseudomonadati</taxon>
        <taxon>Pseudomonadota</taxon>
        <taxon>Gammaproteobacteria</taxon>
        <taxon>Pasteurellales</taxon>
        <taxon>Pasteurellaceae</taxon>
        <taxon>Seminibacterium</taxon>
    </lineage>
</organism>
<evidence type="ECO:0000313" key="2">
    <source>
        <dbReference type="Proteomes" id="UP001596996"/>
    </source>
</evidence>
<dbReference type="EMBL" id="JBHTJN010000008">
    <property type="protein sequence ID" value="MFD0965968.1"/>
    <property type="molecule type" value="Genomic_DNA"/>
</dbReference>
<sequence>MNKKILKSIKIAGTQDKLAKKVEASQASIGLWLKGCEYSAKYAYRIEKATGGKVTARELCEELHKLDRKKKREAKLAQQQTKE</sequence>
<evidence type="ECO:0000313" key="1">
    <source>
        <dbReference type="EMBL" id="MFD0965968.1"/>
    </source>
</evidence>
<dbReference type="Pfam" id="PF15943">
    <property type="entry name" value="YdaS_toxin"/>
    <property type="match status" value="1"/>
</dbReference>
<reference evidence="2" key="1">
    <citation type="journal article" date="2019" name="Int. J. Syst. Evol. Microbiol.">
        <title>The Global Catalogue of Microorganisms (GCM) 10K type strain sequencing project: providing services to taxonomists for standard genome sequencing and annotation.</title>
        <authorList>
            <consortium name="The Broad Institute Genomics Platform"/>
            <consortium name="The Broad Institute Genome Sequencing Center for Infectious Disease"/>
            <person name="Wu L."/>
            <person name="Ma J."/>
        </authorList>
    </citation>
    <scope>NUCLEOTIDE SEQUENCE [LARGE SCALE GENOMIC DNA]</scope>
    <source>
        <strain evidence="2">CCUG 61707</strain>
    </source>
</reference>
<accession>A0ABW3I7P8</accession>
<gene>
    <name evidence="1" type="ORF">ACFQ02_03760</name>
</gene>
<dbReference type="RefSeq" id="WP_380819510.1">
    <property type="nucleotide sequence ID" value="NZ_JBHTJN010000008.1"/>
</dbReference>